<feature type="region of interest" description="Disordered" evidence="1">
    <location>
        <begin position="142"/>
        <end position="227"/>
    </location>
</feature>
<reference evidence="2 3" key="1">
    <citation type="journal article" date="2016" name="Sci. Rep.">
        <title>The Dendrobium catenatum Lindl. genome sequence provides insights into polysaccharide synthase, floral development and adaptive evolution.</title>
        <authorList>
            <person name="Zhang G.Q."/>
            <person name="Xu Q."/>
            <person name="Bian C."/>
            <person name="Tsai W.C."/>
            <person name="Yeh C.M."/>
            <person name="Liu K.W."/>
            <person name="Yoshida K."/>
            <person name="Zhang L.S."/>
            <person name="Chang S.B."/>
            <person name="Chen F."/>
            <person name="Shi Y."/>
            <person name="Su Y.Y."/>
            <person name="Zhang Y.Q."/>
            <person name="Chen L.J."/>
            <person name="Yin Y."/>
            <person name="Lin M."/>
            <person name="Huang H."/>
            <person name="Deng H."/>
            <person name="Wang Z.W."/>
            <person name="Zhu S.L."/>
            <person name="Zhao X."/>
            <person name="Deng C."/>
            <person name="Niu S.C."/>
            <person name="Huang J."/>
            <person name="Wang M."/>
            <person name="Liu G.H."/>
            <person name="Yang H.J."/>
            <person name="Xiao X.J."/>
            <person name="Hsiao Y.Y."/>
            <person name="Wu W.L."/>
            <person name="Chen Y.Y."/>
            <person name="Mitsuda N."/>
            <person name="Ohme-Takagi M."/>
            <person name="Luo Y.B."/>
            <person name="Van de Peer Y."/>
            <person name="Liu Z.J."/>
        </authorList>
    </citation>
    <scope>NUCLEOTIDE SEQUENCE [LARGE SCALE GENOMIC DNA]</scope>
    <source>
        <tissue evidence="2">The whole plant</tissue>
    </source>
</reference>
<dbReference type="PANTHER" id="PTHR48064:SF6">
    <property type="entry name" value="RECEPTOR-LIKE PROTEIN KINASE 2"/>
    <property type="match status" value="1"/>
</dbReference>
<proteinExistence type="predicted"/>
<dbReference type="FunFam" id="3.80.10.10:FF:000107">
    <property type="entry name" value="LRR receptor-like serine/threonine-protein kinase ERL1"/>
    <property type="match status" value="1"/>
</dbReference>
<keyword evidence="3" id="KW-1185">Reference proteome</keyword>
<keyword evidence="2" id="KW-0808">Transferase</keyword>
<dbReference type="AlphaFoldDB" id="A0A2I0XFE6"/>
<dbReference type="Proteomes" id="UP000233837">
    <property type="component" value="Unassembled WGS sequence"/>
</dbReference>
<protein>
    <submittedName>
        <fullName evidence="2">LRR receptor-like serine/threonine-protein kinase ERECTA</fullName>
    </submittedName>
</protein>
<dbReference type="InterPro" id="IPR001611">
    <property type="entry name" value="Leu-rich_rpt"/>
</dbReference>
<keyword evidence="2" id="KW-0675">Receptor</keyword>
<gene>
    <name evidence="2" type="primary">ERECTA</name>
    <name evidence="2" type="ORF">MA16_Dca010866</name>
</gene>
<evidence type="ECO:0000256" key="1">
    <source>
        <dbReference type="SAM" id="MobiDB-lite"/>
    </source>
</evidence>
<feature type="compositionally biased region" description="Low complexity" evidence="1">
    <location>
        <begin position="75"/>
        <end position="85"/>
    </location>
</feature>
<evidence type="ECO:0000313" key="2">
    <source>
        <dbReference type="EMBL" id="PKU86641.1"/>
    </source>
</evidence>
<dbReference type="SUPFAM" id="SSF52058">
    <property type="entry name" value="L domain-like"/>
    <property type="match status" value="1"/>
</dbReference>
<organism evidence="2 3">
    <name type="scientific">Dendrobium catenatum</name>
    <dbReference type="NCBI Taxonomy" id="906689"/>
    <lineage>
        <taxon>Eukaryota</taxon>
        <taxon>Viridiplantae</taxon>
        <taxon>Streptophyta</taxon>
        <taxon>Embryophyta</taxon>
        <taxon>Tracheophyta</taxon>
        <taxon>Spermatophyta</taxon>
        <taxon>Magnoliopsida</taxon>
        <taxon>Liliopsida</taxon>
        <taxon>Asparagales</taxon>
        <taxon>Orchidaceae</taxon>
        <taxon>Epidendroideae</taxon>
        <taxon>Malaxideae</taxon>
        <taxon>Dendrobiinae</taxon>
        <taxon>Dendrobium</taxon>
    </lineage>
</organism>
<feature type="compositionally biased region" description="Pro residues" evidence="1">
    <location>
        <begin position="148"/>
        <end position="159"/>
    </location>
</feature>
<dbReference type="EMBL" id="KZ501935">
    <property type="protein sequence ID" value="PKU86641.1"/>
    <property type="molecule type" value="Genomic_DNA"/>
</dbReference>
<dbReference type="STRING" id="906689.A0A2I0XFE6"/>
<dbReference type="GO" id="GO:0016301">
    <property type="term" value="F:kinase activity"/>
    <property type="evidence" value="ECO:0007669"/>
    <property type="project" value="UniProtKB-KW"/>
</dbReference>
<sequence>MYCRRSAVDDDRSRKTKLAVDDDRRQGRWAVDDARSRIAFYQAQSKKSLDQVDRNLDRIRETLRSIRRMRMSSATIPRHSSSSIPSRRRHPSRHTPTIADDYPPLELPSPRKAQLGERSISKLPESFVATSCSLRPVGETLLPLMVGPDPPSPPAPTEPHPTAAAPSPPTAADPTPADQLPAPPAPVLGDSAPWQRLSGELAPDSDSDRDGEPDVKLSDRGVESDLSRPESYLAALSFHAQITEIDSIPSQEEFDVEQTAARPEEDVVIDEVAYDTSEPVEASTVEDEDPVEEVSKEVPDDFHAVLTVPGFSKEQEHKKSYVSFVMAMKESNTPISVPTSAPAGVTPFNTRRQPFDREEATAMAKNSDHRNGNSELNAIYIPFIRNDFTAGVEIPGLNGAEMVDPTSCSRNARRNVATVFGQLVIDDFSADFVKGNRFTAHILHLLESTRQEQQHELFKACEVVSLPRNDLLGRGKDKEFVMQWLRDPSNEHLGTEAFAQVVAFGPPMESKSAPSCGSARAFNNINGDIPYSISKLKKLENLILKSNQLTGSIPSTLSQIPNLKFLDLAQNRLSGEMPRLIYWNEVLQYLGLQGNNLEGSLSPDMCQLTGLWYFDVKNNSLKGTIPESIENCTSFQVLDLSYNQFSGEIPFNIGFLQVATLSLQNNKFTGSIPSVIGLMQALVVLDLSCNLLRGPIPMIIMDDTCLLVSSMEANEQNPDGLTCNELIEGFCREDDGPIILVGSARANQDIHDFVIGAYKLSGLKQLWDALALGSQLQKSSVKRDACFVGSCFKNFEILRGRTSAQTDYEEYAIDENKIFDPGICLLQQSRFQ</sequence>
<dbReference type="Pfam" id="PF00560">
    <property type="entry name" value="LRR_1"/>
    <property type="match status" value="5"/>
</dbReference>
<keyword evidence="2" id="KW-0418">Kinase</keyword>
<dbReference type="PANTHER" id="PTHR48064">
    <property type="entry name" value="OS01G0750400 PROTEIN"/>
    <property type="match status" value="1"/>
</dbReference>
<evidence type="ECO:0000313" key="3">
    <source>
        <dbReference type="Proteomes" id="UP000233837"/>
    </source>
</evidence>
<dbReference type="InterPro" id="IPR032675">
    <property type="entry name" value="LRR_dom_sf"/>
</dbReference>
<reference evidence="2 3" key="2">
    <citation type="journal article" date="2017" name="Nature">
        <title>The Apostasia genome and the evolution of orchids.</title>
        <authorList>
            <person name="Zhang G.Q."/>
            <person name="Liu K.W."/>
            <person name="Li Z."/>
            <person name="Lohaus R."/>
            <person name="Hsiao Y.Y."/>
            <person name="Niu S.C."/>
            <person name="Wang J.Y."/>
            <person name="Lin Y.C."/>
            <person name="Xu Q."/>
            <person name="Chen L.J."/>
            <person name="Yoshida K."/>
            <person name="Fujiwara S."/>
            <person name="Wang Z.W."/>
            <person name="Zhang Y.Q."/>
            <person name="Mitsuda N."/>
            <person name="Wang M."/>
            <person name="Liu G.H."/>
            <person name="Pecoraro L."/>
            <person name="Huang H.X."/>
            <person name="Xiao X.J."/>
            <person name="Lin M."/>
            <person name="Wu X.Y."/>
            <person name="Wu W.L."/>
            <person name="Chen Y.Y."/>
            <person name="Chang S.B."/>
            <person name="Sakamoto S."/>
            <person name="Ohme-Takagi M."/>
            <person name="Yagi M."/>
            <person name="Zeng S.J."/>
            <person name="Shen C.Y."/>
            <person name="Yeh C.M."/>
            <person name="Luo Y.B."/>
            <person name="Tsai W.C."/>
            <person name="Van de Peer Y."/>
            <person name="Liu Z.J."/>
        </authorList>
    </citation>
    <scope>NUCLEOTIDE SEQUENCE [LARGE SCALE GENOMIC DNA]</scope>
    <source>
        <tissue evidence="2">The whole plant</tissue>
    </source>
</reference>
<name>A0A2I0XFE6_9ASPA</name>
<accession>A0A2I0XFE6</accession>
<dbReference type="InterPro" id="IPR053038">
    <property type="entry name" value="RLP_Defense"/>
</dbReference>
<feature type="compositionally biased region" description="Basic and acidic residues" evidence="1">
    <location>
        <begin position="206"/>
        <end position="227"/>
    </location>
</feature>
<feature type="region of interest" description="Disordered" evidence="1">
    <location>
        <begin position="70"/>
        <end position="110"/>
    </location>
</feature>
<dbReference type="Gene3D" id="3.80.10.10">
    <property type="entry name" value="Ribonuclease Inhibitor"/>
    <property type="match status" value="1"/>
</dbReference>